<evidence type="ECO:0008006" key="3">
    <source>
        <dbReference type="Google" id="ProtNLM"/>
    </source>
</evidence>
<dbReference type="HOGENOM" id="CLU_1070248_0_0_1"/>
<reference evidence="1 2" key="1">
    <citation type="submission" date="2014-04" db="EMBL/GenBank/DDBJ databases">
        <authorList>
            <consortium name="DOE Joint Genome Institute"/>
            <person name="Kuo A."/>
            <person name="Zuccaro A."/>
            <person name="Kohler A."/>
            <person name="Nagy L.G."/>
            <person name="Floudas D."/>
            <person name="Copeland A."/>
            <person name="Barry K.W."/>
            <person name="Cichocki N."/>
            <person name="Veneault-Fourrey C."/>
            <person name="LaButti K."/>
            <person name="Lindquist E.A."/>
            <person name="Lipzen A."/>
            <person name="Lundell T."/>
            <person name="Morin E."/>
            <person name="Murat C."/>
            <person name="Sun H."/>
            <person name="Tunlid A."/>
            <person name="Henrissat B."/>
            <person name="Grigoriev I.V."/>
            <person name="Hibbett D.S."/>
            <person name="Martin F."/>
            <person name="Nordberg H.P."/>
            <person name="Cantor M.N."/>
            <person name="Hua S.X."/>
        </authorList>
    </citation>
    <scope>NUCLEOTIDE SEQUENCE [LARGE SCALE GENOMIC DNA]</scope>
    <source>
        <strain evidence="1 2">MAFF 305830</strain>
    </source>
</reference>
<evidence type="ECO:0000313" key="2">
    <source>
        <dbReference type="Proteomes" id="UP000054097"/>
    </source>
</evidence>
<organism evidence="1 2">
    <name type="scientific">Serendipita vermifera MAFF 305830</name>
    <dbReference type="NCBI Taxonomy" id="933852"/>
    <lineage>
        <taxon>Eukaryota</taxon>
        <taxon>Fungi</taxon>
        <taxon>Dikarya</taxon>
        <taxon>Basidiomycota</taxon>
        <taxon>Agaricomycotina</taxon>
        <taxon>Agaricomycetes</taxon>
        <taxon>Sebacinales</taxon>
        <taxon>Serendipitaceae</taxon>
        <taxon>Serendipita</taxon>
    </lineage>
</organism>
<accession>A0A0C2XG09</accession>
<keyword evidence="2" id="KW-1185">Reference proteome</keyword>
<proteinExistence type="predicted"/>
<sequence>MLGIWPSSLSLETWCPPTPPSFSFSNVEVLKWSTPLCFSFPGLGDPTCLPKLNALEYNAEGVSKLLLTTRPIQRLQVADIHHHDRRQLSIALQSSPGHLTHIIFKGFNGSKGIIKATPLLFVRLQHVGSIPWFSRQRDAIAFIDSHLSVLKLLPHLTSLDALAGPDGNQWTNAVLVHLNKLHHKLRKVLVHGPRCFVWKRQGEIWEKREVSRFTSWDIIRGACD</sequence>
<dbReference type="Proteomes" id="UP000054097">
    <property type="component" value="Unassembled WGS sequence"/>
</dbReference>
<protein>
    <recommendedName>
        <fullName evidence="3">F-box domain-containing protein</fullName>
    </recommendedName>
</protein>
<evidence type="ECO:0000313" key="1">
    <source>
        <dbReference type="EMBL" id="KIM28017.1"/>
    </source>
</evidence>
<reference evidence="2" key="2">
    <citation type="submission" date="2015-01" db="EMBL/GenBank/DDBJ databases">
        <title>Evolutionary Origins and Diversification of the Mycorrhizal Mutualists.</title>
        <authorList>
            <consortium name="DOE Joint Genome Institute"/>
            <consortium name="Mycorrhizal Genomics Consortium"/>
            <person name="Kohler A."/>
            <person name="Kuo A."/>
            <person name="Nagy L.G."/>
            <person name="Floudas D."/>
            <person name="Copeland A."/>
            <person name="Barry K.W."/>
            <person name="Cichocki N."/>
            <person name="Veneault-Fourrey C."/>
            <person name="LaButti K."/>
            <person name="Lindquist E.A."/>
            <person name="Lipzen A."/>
            <person name="Lundell T."/>
            <person name="Morin E."/>
            <person name="Murat C."/>
            <person name="Riley R."/>
            <person name="Ohm R."/>
            <person name="Sun H."/>
            <person name="Tunlid A."/>
            <person name="Henrissat B."/>
            <person name="Grigoriev I.V."/>
            <person name="Hibbett D.S."/>
            <person name="Martin F."/>
        </authorList>
    </citation>
    <scope>NUCLEOTIDE SEQUENCE [LARGE SCALE GENOMIC DNA]</scope>
    <source>
        <strain evidence="2">MAFF 305830</strain>
    </source>
</reference>
<dbReference type="AlphaFoldDB" id="A0A0C2XG09"/>
<dbReference type="EMBL" id="KN824295">
    <property type="protein sequence ID" value="KIM28017.1"/>
    <property type="molecule type" value="Genomic_DNA"/>
</dbReference>
<gene>
    <name evidence="1" type="ORF">M408DRAFT_147259</name>
</gene>
<name>A0A0C2XG09_SERVB</name>